<keyword evidence="1" id="KW-1133">Transmembrane helix</keyword>
<gene>
    <name evidence="2" type="ORF">VNO80_19262</name>
</gene>
<name>A0AAN9QX58_PHACN</name>
<dbReference type="AlphaFoldDB" id="A0AAN9QX58"/>
<evidence type="ECO:0000313" key="2">
    <source>
        <dbReference type="EMBL" id="KAK7353810.1"/>
    </source>
</evidence>
<organism evidence="2 3">
    <name type="scientific">Phaseolus coccineus</name>
    <name type="common">Scarlet runner bean</name>
    <name type="synonym">Phaseolus multiflorus</name>
    <dbReference type="NCBI Taxonomy" id="3886"/>
    <lineage>
        <taxon>Eukaryota</taxon>
        <taxon>Viridiplantae</taxon>
        <taxon>Streptophyta</taxon>
        <taxon>Embryophyta</taxon>
        <taxon>Tracheophyta</taxon>
        <taxon>Spermatophyta</taxon>
        <taxon>Magnoliopsida</taxon>
        <taxon>eudicotyledons</taxon>
        <taxon>Gunneridae</taxon>
        <taxon>Pentapetalae</taxon>
        <taxon>rosids</taxon>
        <taxon>fabids</taxon>
        <taxon>Fabales</taxon>
        <taxon>Fabaceae</taxon>
        <taxon>Papilionoideae</taxon>
        <taxon>50 kb inversion clade</taxon>
        <taxon>NPAAA clade</taxon>
        <taxon>indigoferoid/millettioid clade</taxon>
        <taxon>Phaseoleae</taxon>
        <taxon>Phaseolus</taxon>
    </lineage>
</organism>
<evidence type="ECO:0000313" key="3">
    <source>
        <dbReference type="Proteomes" id="UP001374584"/>
    </source>
</evidence>
<protein>
    <submittedName>
        <fullName evidence="2">Uncharacterized protein</fullName>
    </submittedName>
</protein>
<accession>A0AAN9QX58</accession>
<dbReference type="EMBL" id="JAYMYR010000007">
    <property type="protein sequence ID" value="KAK7353810.1"/>
    <property type="molecule type" value="Genomic_DNA"/>
</dbReference>
<sequence>MKPKTPQIVVKANIYVAVAETWTIPLFLTLFWFWSWFPWSNGRCTECNVLDWFLFCSFLFFLFLISFAFLYRFGQRRLKKGKAKLEVNNHGKIFVAGEA</sequence>
<feature type="transmembrane region" description="Helical" evidence="1">
    <location>
        <begin position="12"/>
        <end position="32"/>
    </location>
</feature>
<proteinExistence type="predicted"/>
<evidence type="ECO:0000256" key="1">
    <source>
        <dbReference type="SAM" id="Phobius"/>
    </source>
</evidence>
<keyword evidence="1" id="KW-0812">Transmembrane</keyword>
<keyword evidence="1" id="KW-0472">Membrane</keyword>
<keyword evidence="3" id="KW-1185">Reference proteome</keyword>
<reference evidence="2 3" key="1">
    <citation type="submission" date="2024-01" db="EMBL/GenBank/DDBJ databases">
        <title>The genomes of 5 underutilized Papilionoideae crops provide insights into root nodulation and disease resistanc.</title>
        <authorList>
            <person name="Jiang F."/>
        </authorList>
    </citation>
    <scope>NUCLEOTIDE SEQUENCE [LARGE SCALE GENOMIC DNA]</scope>
    <source>
        <strain evidence="2">JINMINGXINNONG_FW02</strain>
        <tissue evidence="2">Leaves</tissue>
    </source>
</reference>
<dbReference type="Proteomes" id="UP001374584">
    <property type="component" value="Unassembled WGS sequence"/>
</dbReference>
<comment type="caution">
    <text evidence="2">The sequence shown here is derived from an EMBL/GenBank/DDBJ whole genome shotgun (WGS) entry which is preliminary data.</text>
</comment>
<feature type="transmembrane region" description="Helical" evidence="1">
    <location>
        <begin position="52"/>
        <end position="74"/>
    </location>
</feature>